<dbReference type="EMBL" id="ADBV01018948">
    <property type="protein sequence ID" value="EJW71310.1"/>
    <property type="molecule type" value="Genomic_DNA"/>
</dbReference>
<dbReference type="Proteomes" id="UP000004810">
    <property type="component" value="Unassembled WGS sequence"/>
</dbReference>
<evidence type="ECO:0000313" key="2">
    <source>
        <dbReference type="Proteomes" id="UP000004810"/>
    </source>
</evidence>
<reference evidence="2" key="1">
    <citation type="submission" date="2012-08" db="EMBL/GenBank/DDBJ databases">
        <title>The Genome Sequence of Wuchereria bancrofti.</title>
        <authorList>
            <person name="Nutman T.B."/>
            <person name="Fink D.L."/>
            <person name="Russ C."/>
            <person name="Young S."/>
            <person name="Zeng Q."/>
            <person name="Koehrsen M."/>
            <person name="Alvarado L."/>
            <person name="Berlin A."/>
            <person name="Chapman S.B."/>
            <person name="Chen Z."/>
            <person name="Freedman E."/>
            <person name="Gellesch M."/>
            <person name="Goldberg J."/>
            <person name="Griggs A."/>
            <person name="Gujja S."/>
            <person name="Heilman E.R."/>
            <person name="Heiman D."/>
            <person name="Hepburn T."/>
            <person name="Howarth C."/>
            <person name="Jen D."/>
            <person name="Larson L."/>
            <person name="Lewis B."/>
            <person name="Mehta T."/>
            <person name="Park D."/>
            <person name="Pearson M."/>
            <person name="Roberts A."/>
            <person name="Saif S."/>
            <person name="Shea T."/>
            <person name="Shenoy N."/>
            <person name="Sisk P."/>
            <person name="Stolte C."/>
            <person name="Sykes S."/>
            <person name="Walk T."/>
            <person name="White J."/>
            <person name="Yandava C."/>
            <person name="Haas B."/>
            <person name="Henn M.R."/>
            <person name="Nusbaum C."/>
            <person name="Birren B."/>
        </authorList>
    </citation>
    <scope>NUCLEOTIDE SEQUENCE [LARGE SCALE GENOMIC DNA]</scope>
    <source>
        <strain evidence="2">NA</strain>
    </source>
</reference>
<evidence type="ECO:0000313" key="1">
    <source>
        <dbReference type="EMBL" id="EJW71310.1"/>
    </source>
</evidence>
<accession>J9ABF6</accession>
<organism evidence="1 2">
    <name type="scientific">Wuchereria bancrofti</name>
    <dbReference type="NCBI Taxonomy" id="6293"/>
    <lineage>
        <taxon>Eukaryota</taxon>
        <taxon>Metazoa</taxon>
        <taxon>Ecdysozoa</taxon>
        <taxon>Nematoda</taxon>
        <taxon>Chromadorea</taxon>
        <taxon>Rhabditida</taxon>
        <taxon>Spirurina</taxon>
        <taxon>Spiruromorpha</taxon>
        <taxon>Filarioidea</taxon>
        <taxon>Onchocercidae</taxon>
        <taxon>Wuchereria</taxon>
    </lineage>
</organism>
<proteinExistence type="predicted"/>
<comment type="caution">
    <text evidence="1">The sequence shown here is derived from an EMBL/GenBank/DDBJ whole genome shotgun (WGS) entry which is preliminary data.</text>
</comment>
<dbReference type="AlphaFoldDB" id="J9ABF6"/>
<gene>
    <name evidence="1" type="ORF">WUBG_17782</name>
</gene>
<feature type="non-terminal residue" evidence="1">
    <location>
        <position position="1"/>
    </location>
</feature>
<name>J9ABF6_WUCBA</name>
<protein>
    <submittedName>
        <fullName evidence="1">Uncharacterized protein</fullName>
    </submittedName>
</protein>
<sequence>YLRIDGGPGDLFRRPDYGDDDDCYELRTSPQIQLGKMALRKAKGNPFILLPYFSSYLIV</sequence>